<dbReference type="Proteomes" id="UP001583172">
    <property type="component" value="Unassembled WGS sequence"/>
</dbReference>
<evidence type="ECO:0000256" key="1">
    <source>
        <dbReference type="SAM" id="MobiDB-lite"/>
    </source>
</evidence>
<feature type="region of interest" description="Disordered" evidence="1">
    <location>
        <begin position="33"/>
        <end position="149"/>
    </location>
</feature>
<dbReference type="EMBL" id="JAZGSY010000243">
    <property type="protein sequence ID" value="KAL1838025.1"/>
    <property type="molecule type" value="Genomic_DNA"/>
</dbReference>
<name>A0ABR3V8F0_HUMIN</name>
<gene>
    <name evidence="2" type="ORF">VTJ49DRAFT_3119</name>
</gene>
<keyword evidence="3" id="KW-1185">Reference proteome</keyword>
<feature type="compositionally biased region" description="Low complexity" evidence="1">
    <location>
        <begin position="35"/>
        <end position="45"/>
    </location>
</feature>
<evidence type="ECO:0000313" key="2">
    <source>
        <dbReference type="EMBL" id="KAL1838025.1"/>
    </source>
</evidence>
<comment type="caution">
    <text evidence="2">The sequence shown here is derived from an EMBL/GenBank/DDBJ whole genome shotgun (WGS) entry which is preliminary data.</text>
</comment>
<protein>
    <submittedName>
        <fullName evidence="2">Uncharacterized protein</fullName>
    </submittedName>
</protein>
<feature type="compositionally biased region" description="Polar residues" evidence="1">
    <location>
        <begin position="75"/>
        <end position="84"/>
    </location>
</feature>
<proteinExistence type="predicted"/>
<evidence type="ECO:0000313" key="3">
    <source>
        <dbReference type="Proteomes" id="UP001583172"/>
    </source>
</evidence>
<accession>A0ABR3V8F0</accession>
<organism evidence="2 3">
    <name type="scientific">Humicola insolens</name>
    <name type="common">Soft-rot fungus</name>
    <dbReference type="NCBI Taxonomy" id="85995"/>
    <lineage>
        <taxon>Eukaryota</taxon>
        <taxon>Fungi</taxon>
        <taxon>Dikarya</taxon>
        <taxon>Ascomycota</taxon>
        <taxon>Pezizomycotina</taxon>
        <taxon>Sordariomycetes</taxon>
        <taxon>Sordariomycetidae</taxon>
        <taxon>Sordariales</taxon>
        <taxon>Chaetomiaceae</taxon>
        <taxon>Mycothermus</taxon>
    </lineage>
</organism>
<sequence length="213" mass="22819">MPMLTSSPIRYPSSSDEEVIQWRREVAQLAAMLVDSSESSNSASDSESDDDIPATGAAKHKRALSVSGITVAGSVPNSPMSVQNDGVADSGSGEDTNESDDDDVPELCFGRPVTPDSSDDEGLVRNRPVSPVIGMDNDMEIRGEEGADADVNLMDIPMTSRSPETEAGEVKTGALQHVLDVLRLQDSELCDLKMAVERIRREEVADVEKKGIN</sequence>
<feature type="compositionally biased region" description="Acidic residues" evidence="1">
    <location>
        <begin position="95"/>
        <end position="105"/>
    </location>
</feature>
<reference evidence="2 3" key="1">
    <citation type="journal article" date="2024" name="Commun. Biol.">
        <title>Comparative genomic analysis of thermophilic fungi reveals convergent evolutionary adaptations and gene losses.</title>
        <authorList>
            <person name="Steindorff A.S."/>
            <person name="Aguilar-Pontes M.V."/>
            <person name="Robinson A.J."/>
            <person name="Andreopoulos B."/>
            <person name="LaButti K."/>
            <person name="Kuo A."/>
            <person name="Mondo S."/>
            <person name="Riley R."/>
            <person name="Otillar R."/>
            <person name="Haridas S."/>
            <person name="Lipzen A."/>
            <person name="Grimwood J."/>
            <person name="Schmutz J."/>
            <person name="Clum A."/>
            <person name="Reid I.D."/>
            <person name="Moisan M.C."/>
            <person name="Butler G."/>
            <person name="Nguyen T.T.M."/>
            <person name="Dewar K."/>
            <person name="Conant G."/>
            <person name="Drula E."/>
            <person name="Henrissat B."/>
            <person name="Hansel C."/>
            <person name="Singer S."/>
            <person name="Hutchinson M.I."/>
            <person name="de Vries R.P."/>
            <person name="Natvig D.O."/>
            <person name="Powell A.J."/>
            <person name="Tsang A."/>
            <person name="Grigoriev I.V."/>
        </authorList>
    </citation>
    <scope>NUCLEOTIDE SEQUENCE [LARGE SCALE GENOMIC DNA]</scope>
    <source>
        <strain evidence="2 3">CBS 620.91</strain>
    </source>
</reference>